<evidence type="ECO:0000313" key="1">
    <source>
        <dbReference type="EMBL" id="UUO15965.1"/>
    </source>
</evidence>
<dbReference type="EMBL" id="CP099464">
    <property type="protein sequence ID" value="UUO15965.1"/>
    <property type="molecule type" value="Genomic_DNA"/>
</dbReference>
<sequence length="56" mass="6759">MLSTELQQEFMINRIEKIVAILMEERPLFKEELNPREMVEHLYSTRLNNLILWVGV</sequence>
<name>A0ABY5LXH1_9CYAN</name>
<reference evidence="1" key="1">
    <citation type="submission" date="2022-06" db="EMBL/GenBank/DDBJ databases">
        <title>Nostosin G and Spiroidesin B from the Cyanobacterium Dolichospermum sp. NIES-1697.</title>
        <authorList>
            <person name="Phan C.-S."/>
            <person name="Mehjabin J.J."/>
            <person name="Anas A.R.J."/>
            <person name="Hayasaka M."/>
            <person name="Onoki R."/>
            <person name="Wang J."/>
            <person name="Umezawa T."/>
            <person name="Washio K."/>
            <person name="Morikawa M."/>
            <person name="Okino T."/>
        </authorList>
    </citation>
    <scope>NUCLEOTIDE SEQUENCE</scope>
    <source>
        <strain evidence="1">NIES-1697</strain>
    </source>
</reference>
<dbReference type="RefSeq" id="WP_257121467.1">
    <property type="nucleotide sequence ID" value="NZ_CP099464.1"/>
</dbReference>
<organism evidence="1 2">
    <name type="scientific">Dolichospermum heterosporum TAC447</name>
    <dbReference type="NCBI Taxonomy" id="747523"/>
    <lineage>
        <taxon>Bacteria</taxon>
        <taxon>Bacillati</taxon>
        <taxon>Cyanobacteriota</taxon>
        <taxon>Cyanophyceae</taxon>
        <taxon>Nostocales</taxon>
        <taxon>Aphanizomenonaceae</taxon>
        <taxon>Dolichospermum</taxon>
        <taxon>Dolichospermum heterosporum</taxon>
    </lineage>
</organism>
<protein>
    <submittedName>
        <fullName evidence="1">Uncharacterized protein</fullName>
    </submittedName>
</protein>
<proteinExistence type="predicted"/>
<accession>A0ABY5LXH1</accession>
<evidence type="ECO:0000313" key="2">
    <source>
        <dbReference type="Proteomes" id="UP001057561"/>
    </source>
</evidence>
<dbReference type="Proteomes" id="UP001057561">
    <property type="component" value="Chromosome"/>
</dbReference>
<gene>
    <name evidence="1" type="ORF">NG743_02595</name>
</gene>
<keyword evidence="2" id="KW-1185">Reference proteome</keyword>